<keyword evidence="4 6" id="KW-0862">Zinc</keyword>
<evidence type="ECO:0000256" key="5">
    <source>
        <dbReference type="ARBA" id="ARBA00023049"/>
    </source>
</evidence>
<keyword evidence="10" id="KW-1185">Reference proteome</keyword>
<dbReference type="Gene3D" id="3.30.2010.10">
    <property type="entry name" value="Metalloproteases ('zincins'), catalytic domain"/>
    <property type="match status" value="1"/>
</dbReference>
<evidence type="ECO:0000259" key="8">
    <source>
        <dbReference type="Pfam" id="PF01435"/>
    </source>
</evidence>
<comment type="similarity">
    <text evidence="6">Belongs to the peptidase M48 family.</text>
</comment>
<keyword evidence="5 6" id="KW-0482">Metalloprotease</keyword>
<reference evidence="9 10" key="1">
    <citation type="submission" date="2019-08" db="EMBL/GenBank/DDBJ databases">
        <title>Draft genome sequence of Lysobacter sp. UKS-15.</title>
        <authorList>
            <person name="Im W.-T."/>
        </authorList>
    </citation>
    <scope>NUCLEOTIDE SEQUENCE [LARGE SCALE GENOMIC DNA]</scope>
    <source>
        <strain evidence="9 10">UKS-15</strain>
    </source>
</reference>
<feature type="chain" id="PRO_5023104061" evidence="7">
    <location>
        <begin position="23"/>
        <end position="265"/>
    </location>
</feature>
<evidence type="ECO:0000256" key="6">
    <source>
        <dbReference type="RuleBase" id="RU003983"/>
    </source>
</evidence>
<name>A0A5D8Z8K6_9GAMM</name>
<dbReference type="GO" id="GO:0016020">
    <property type="term" value="C:membrane"/>
    <property type="evidence" value="ECO:0007669"/>
    <property type="project" value="TreeGrafter"/>
</dbReference>
<dbReference type="PANTHER" id="PTHR22726:SF24">
    <property type="entry name" value="M48 FAMILY METALLOPEPTIDASE"/>
    <property type="match status" value="1"/>
</dbReference>
<evidence type="ECO:0000313" key="9">
    <source>
        <dbReference type="EMBL" id="TZF90980.1"/>
    </source>
</evidence>
<dbReference type="RefSeq" id="WP_149351923.1">
    <property type="nucleotide sequence ID" value="NZ_VTRV01000020.1"/>
</dbReference>
<gene>
    <name evidence="9" type="ORF">FW784_03220</name>
</gene>
<evidence type="ECO:0000313" key="10">
    <source>
        <dbReference type="Proteomes" id="UP000323164"/>
    </source>
</evidence>
<evidence type="ECO:0000256" key="3">
    <source>
        <dbReference type="ARBA" id="ARBA00022801"/>
    </source>
</evidence>
<dbReference type="PANTHER" id="PTHR22726">
    <property type="entry name" value="METALLOENDOPEPTIDASE OMA1"/>
    <property type="match status" value="1"/>
</dbReference>
<dbReference type="Proteomes" id="UP000323164">
    <property type="component" value="Unassembled WGS sequence"/>
</dbReference>
<dbReference type="OrthoDB" id="9810445at2"/>
<feature type="domain" description="Peptidase M48" evidence="8">
    <location>
        <begin position="56"/>
        <end position="244"/>
    </location>
</feature>
<dbReference type="InterPro" id="IPR051156">
    <property type="entry name" value="Mito/Outer_Membr_Metalloprot"/>
</dbReference>
<proteinExistence type="inferred from homology"/>
<keyword evidence="3 6" id="KW-0378">Hydrolase</keyword>
<sequence length="265" mass="28450">MKPTLRTLALAIGLFSVSLTSAARQPLHLVSDAQLAQMGQQQFEEMKAKQRMSNDPRQQAAVQCVVDSLRRVLPAPYSTQAWEVRVFVDDTPNAFALPGAKVGVNTGMFKVAQSQDELAAVLGHEMGHVVARHSNERVSRQMLTQGGLQLLGAIAGQHASAQTTRGLMTAAGGGAQLFLLLPNSRQQEAEADQLGQRYMAQAGFDPARAVTLWQHMEQGAGGSAPQFLSTHPNPQNRIRDLAARAPSLQSVARAAHAAGRSPKCF</sequence>
<dbReference type="AlphaFoldDB" id="A0A5D8Z8K6"/>
<evidence type="ECO:0000256" key="1">
    <source>
        <dbReference type="ARBA" id="ARBA00022670"/>
    </source>
</evidence>
<dbReference type="GO" id="GO:0046872">
    <property type="term" value="F:metal ion binding"/>
    <property type="evidence" value="ECO:0007669"/>
    <property type="project" value="UniProtKB-KW"/>
</dbReference>
<keyword evidence="2" id="KW-0479">Metal-binding</keyword>
<dbReference type="GO" id="GO:0051603">
    <property type="term" value="P:proteolysis involved in protein catabolic process"/>
    <property type="evidence" value="ECO:0007669"/>
    <property type="project" value="TreeGrafter"/>
</dbReference>
<evidence type="ECO:0000256" key="2">
    <source>
        <dbReference type="ARBA" id="ARBA00022723"/>
    </source>
</evidence>
<dbReference type="CDD" id="cd07331">
    <property type="entry name" value="M48C_Oma1_like"/>
    <property type="match status" value="1"/>
</dbReference>
<accession>A0A5D8Z8K6</accession>
<comment type="caution">
    <text evidence="9">The sequence shown here is derived from an EMBL/GenBank/DDBJ whole genome shotgun (WGS) entry which is preliminary data.</text>
</comment>
<evidence type="ECO:0000256" key="4">
    <source>
        <dbReference type="ARBA" id="ARBA00022833"/>
    </source>
</evidence>
<comment type="cofactor">
    <cofactor evidence="6">
        <name>Zn(2+)</name>
        <dbReference type="ChEBI" id="CHEBI:29105"/>
    </cofactor>
    <text evidence="6">Binds 1 zinc ion per subunit.</text>
</comment>
<dbReference type="Pfam" id="PF01435">
    <property type="entry name" value="Peptidase_M48"/>
    <property type="match status" value="1"/>
</dbReference>
<dbReference type="EMBL" id="VTRV01000020">
    <property type="protein sequence ID" value="TZF90980.1"/>
    <property type="molecule type" value="Genomic_DNA"/>
</dbReference>
<feature type="signal peptide" evidence="7">
    <location>
        <begin position="1"/>
        <end position="22"/>
    </location>
</feature>
<evidence type="ECO:0000256" key="7">
    <source>
        <dbReference type="SAM" id="SignalP"/>
    </source>
</evidence>
<organism evidence="9 10">
    <name type="scientific">Cognatilysobacter lacus</name>
    <dbReference type="NCBI Taxonomy" id="1643323"/>
    <lineage>
        <taxon>Bacteria</taxon>
        <taxon>Pseudomonadati</taxon>
        <taxon>Pseudomonadota</taxon>
        <taxon>Gammaproteobacteria</taxon>
        <taxon>Lysobacterales</taxon>
        <taxon>Lysobacteraceae</taxon>
        <taxon>Cognatilysobacter</taxon>
    </lineage>
</organism>
<dbReference type="GO" id="GO:0004222">
    <property type="term" value="F:metalloendopeptidase activity"/>
    <property type="evidence" value="ECO:0007669"/>
    <property type="project" value="InterPro"/>
</dbReference>
<keyword evidence="1 6" id="KW-0645">Protease</keyword>
<dbReference type="InterPro" id="IPR001915">
    <property type="entry name" value="Peptidase_M48"/>
</dbReference>
<keyword evidence="7" id="KW-0732">Signal</keyword>
<protein>
    <submittedName>
        <fullName evidence="9">M48 family metallopeptidase</fullName>
    </submittedName>
</protein>